<dbReference type="PANTHER" id="PTHR43537">
    <property type="entry name" value="TRANSCRIPTIONAL REGULATOR, GNTR FAMILY"/>
    <property type="match status" value="1"/>
</dbReference>
<dbReference type="SMART" id="SM00345">
    <property type="entry name" value="HTH_GNTR"/>
    <property type="match status" value="1"/>
</dbReference>
<dbReference type="EMBL" id="QWEZ01000002">
    <property type="protein sequence ID" value="RRJ82438.1"/>
    <property type="molecule type" value="Genomic_DNA"/>
</dbReference>
<comment type="caution">
    <text evidence="6">The sequence shown here is derived from an EMBL/GenBank/DDBJ whole genome shotgun (WGS) entry which is preliminary data.</text>
</comment>
<dbReference type="Gene3D" id="1.10.10.10">
    <property type="entry name" value="Winged helix-like DNA-binding domain superfamily/Winged helix DNA-binding domain"/>
    <property type="match status" value="1"/>
</dbReference>
<keyword evidence="2" id="KW-0238">DNA-binding</keyword>
<dbReference type="GO" id="GO:0003700">
    <property type="term" value="F:DNA-binding transcription factor activity"/>
    <property type="evidence" value="ECO:0007669"/>
    <property type="project" value="InterPro"/>
</dbReference>
<dbReference type="Pfam" id="PF07729">
    <property type="entry name" value="FCD"/>
    <property type="match status" value="1"/>
</dbReference>
<dbReference type="CDD" id="cd07377">
    <property type="entry name" value="WHTH_GntR"/>
    <property type="match status" value="1"/>
</dbReference>
<evidence type="ECO:0000313" key="7">
    <source>
        <dbReference type="Proteomes" id="UP000280792"/>
    </source>
</evidence>
<sequence>MESRTVTTAQSIARRLEQLIAEGSLVPGERMPSERQLSERLGVSRTILREALKELKGRGVIYTQHGRGSFVAEMLPDVSPDSTLGHLYQDHPRTLYDLLEVRELLEAEAAGLAAERGTNEDLYRITKAFEAMLIGQRNALDPQAIARLDHAFHNAISDASHNPVLIHTLQSLNRLTLNTVLLSVNNLYHRAPQKQQIDRHHRQLYHAVTSRQPAWARKVAAQHIRHIRARMFELESDKQGLKRVPIQGQGKRGPESQVLKVDGLD</sequence>
<evidence type="ECO:0000259" key="5">
    <source>
        <dbReference type="PROSITE" id="PS50949"/>
    </source>
</evidence>
<organism evidence="6 7">
    <name type="scientific">Aestuariirhabdus litorea</name>
    <dbReference type="NCBI Taxonomy" id="2528527"/>
    <lineage>
        <taxon>Bacteria</taxon>
        <taxon>Pseudomonadati</taxon>
        <taxon>Pseudomonadota</taxon>
        <taxon>Gammaproteobacteria</taxon>
        <taxon>Oceanospirillales</taxon>
        <taxon>Aestuariirhabdaceae</taxon>
        <taxon>Aestuariirhabdus</taxon>
    </lineage>
</organism>
<dbReference type="SMART" id="SM00895">
    <property type="entry name" value="FCD"/>
    <property type="match status" value="1"/>
</dbReference>
<proteinExistence type="predicted"/>
<dbReference type="PROSITE" id="PS50949">
    <property type="entry name" value="HTH_GNTR"/>
    <property type="match status" value="1"/>
</dbReference>
<name>A0A3P3VKN8_9GAMM</name>
<dbReference type="PANTHER" id="PTHR43537:SF1">
    <property type="entry name" value="GLC OPERON TRANSCRIPTIONAL ACTIVATOR"/>
    <property type="match status" value="1"/>
</dbReference>
<evidence type="ECO:0000256" key="1">
    <source>
        <dbReference type="ARBA" id="ARBA00023015"/>
    </source>
</evidence>
<gene>
    <name evidence="6" type="ORF">D0544_11210</name>
</gene>
<keyword evidence="7" id="KW-1185">Reference proteome</keyword>
<feature type="region of interest" description="Disordered" evidence="4">
    <location>
        <begin position="243"/>
        <end position="265"/>
    </location>
</feature>
<protein>
    <submittedName>
        <fullName evidence="6">FCD domain-containing protein</fullName>
    </submittedName>
</protein>
<accession>A0A3P3VKN8</accession>
<feature type="domain" description="HTH gntR-type" evidence="5">
    <location>
        <begin position="6"/>
        <end position="74"/>
    </location>
</feature>
<dbReference type="SUPFAM" id="SSF48008">
    <property type="entry name" value="GntR ligand-binding domain-like"/>
    <property type="match status" value="1"/>
</dbReference>
<dbReference type="Proteomes" id="UP000280792">
    <property type="component" value="Unassembled WGS sequence"/>
</dbReference>
<dbReference type="SUPFAM" id="SSF46785">
    <property type="entry name" value="Winged helix' DNA-binding domain"/>
    <property type="match status" value="1"/>
</dbReference>
<keyword evidence="3" id="KW-0804">Transcription</keyword>
<reference evidence="6 7" key="1">
    <citation type="submission" date="2018-08" db="EMBL/GenBank/DDBJ databases">
        <authorList>
            <person name="Khan S.A."/>
        </authorList>
    </citation>
    <scope>NUCLEOTIDE SEQUENCE [LARGE SCALE GENOMIC DNA]</scope>
    <source>
        <strain evidence="6 7">GTF-13</strain>
    </source>
</reference>
<dbReference type="RefSeq" id="WP_125016168.1">
    <property type="nucleotide sequence ID" value="NZ_QWEZ01000002.1"/>
</dbReference>
<dbReference type="Gene3D" id="1.20.120.530">
    <property type="entry name" value="GntR ligand-binding domain-like"/>
    <property type="match status" value="1"/>
</dbReference>
<evidence type="ECO:0000256" key="2">
    <source>
        <dbReference type="ARBA" id="ARBA00023125"/>
    </source>
</evidence>
<reference evidence="6 7" key="2">
    <citation type="submission" date="2018-12" db="EMBL/GenBank/DDBJ databases">
        <title>Simiduia agarivorans gen. nov., sp. nov., a marine, agarolytic bacterium isolated from shallow coastal water from Keelung, Taiwan.</title>
        <authorList>
            <person name="Shieh W.Y."/>
        </authorList>
    </citation>
    <scope>NUCLEOTIDE SEQUENCE [LARGE SCALE GENOMIC DNA]</scope>
    <source>
        <strain evidence="6 7">GTF-13</strain>
    </source>
</reference>
<dbReference type="InterPro" id="IPR011711">
    <property type="entry name" value="GntR_C"/>
</dbReference>
<evidence type="ECO:0000256" key="4">
    <source>
        <dbReference type="SAM" id="MobiDB-lite"/>
    </source>
</evidence>
<dbReference type="AlphaFoldDB" id="A0A3P3VKN8"/>
<keyword evidence="1" id="KW-0805">Transcription regulation</keyword>
<dbReference type="InterPro" id="IPR036388">
    <property type="entry name" value="WH-like_DNA-bd_sf"/>
</dbReference>
<evidence type="ECO:0000256" key="3">
    <source>
        <dbReference type="ARBA" id="ARBA00023163"/>
    </source>
</evidence>
<dbReference type="Pfam" id="PF00392">
    <property type="entry name" value="GntR"/>
    <property type="match status" value="1"/>
</dbReference>
<dbReference type="GO" id="GO:0003677">
    <property type="term" value="F:DNA binding"/>
    <property type="evidence" value="ECO:0007669"/>
    <property type="project" value="UniProtKB-KW"/>
</dbReference>
<dbReference type="InterPro" id="IPR036390">
    <property type="entry name" value="WH_DNA-bd_sf"/>
</dbReference>
<dbReference type="InterPro" id="IPR008920">
    <property type="entry name" value="TF_FadR/GntR_C"/>
</dbReference>
<dbReference type="InterPro" id="IPR000524">
    <property type="entry name" value="Tscrpt_reg_HTH_GntR"/>
</dbReference>
<dbReference type="PRINTS" id="PR00035">
    <property type="entry name" value="HTHGNTR"/>
</dbReference>
<evidence type="ECO:0000313" key="6">
    <source>
        <dbReference type="EMBL" id="RRJ82438.1"/>
    </source>
</evidence>